<proteinExistence type="predicted"/>
<evidence type="ECO:0000313" key="2">
    <source>
        <dbReference type="Proteomes" id="UP000249557"/>
    </source>
</evidence>
<dbReference type="AlphaFoldDB" id="A0A2W4ZWN0"/>
<dbReference type="EMBL" id="QFNK01000098">
    <property type="protein sequence ID" value="PZO86700.1"/>
    <property type="molecule type" value="Genomic_DNA"/>
</dbReference>
<sequence>MYSNGTHFEKDQPAALSAINRSISDFIWTKAPTREIDLAITWLEGITHDCQYKIIRLRALKAERDRSQTYKRKKAAVSDLFDDPDFLSIDSANQILIIQQRLGAACSWQRAQSIRETIVKKLVRVRREERDRRIIRQIKSGVSPTEIAAQEKLTRQQVYNIANKADKSLF</sequence>
<accession>A0A2W4ZWN0</accession>
<dbReference type="Gene3D" id="1.10.10.60">
    <property type="entry name" value="Homeodomain-like"/>
    <property type="match status" value="1"/>
</dbReference>
<reference evidence="1 2" key="1">
    <citation type="submission" date="2017-08" db="EMBL/GenBank/DDBJ databases">
        <title>Infants hospitalized years apart are colonized by the same room-sourced microbial strains.</title>
        <authorList>
            <person name="Brooks B."/>
            <person name="Olm M.R."/>
            <person name="Firek B.A."/>
            <person name="Baker R."/>
            <person name="Thomas B.C."/>
            <person name="Morowitz M.J."/>
            <person name="Banfield J.F."/>
        </authorList>
    </citation>
    <scope>NUCLEOTIDE SEQUENCE [LARGE SCALE GENOMIC DNA]</scope>
    <source>
        <strain evidence="1">S2_018_000_R2_104</strain>
    </source>
</reference>
<gene>
    <name evidence="1" type="ORF">DI626_05800</name>
</gene>
<evidence type="ECO:0000313" key="1">
    <source>
        <dbReference type="EMBL" id="PZO86700.1"/>
    </source>
</evidence>
<organism evidence="1 2">
    <name type="scientific">Micavibrio aeruginosavorus</name>
    <dbReference type="NCBI Taxonomy" id="349221"/>
    <lineage>
        <taxon>Bacteria</taxon>
        <taxon>Pseudomonadati</taxon>
        <taxon>Bdellovibrionota</taxon>
        <taxon>Bdellovibrionia</taxon>
        <taxon>Bdellovibrionales</taxon>
        <taxon>Pseudobdellovibrionaceae</taxon>
        <taxon>Micavibrio</taxon>
    </lineage>
</organism>
<name>A0A2W4ZWN0_9BACT</name>
<comment type="caution">
    <text evidence="1">The sequence shown here is derived from an EMBL/GenBank/DDBJ whole genome shotgun (WGS) entry which is preliminary data.</text>
</comment>
<dbReference type="Proteomes" id="UP000249557">
    <property type="component" value="Unassembled WGS sequence"/>
</dbReference>
<protein>
    <submittedName>
        <fullName evidence="1">Uncharacterized protein</fullName>
    </submittedName>
</protein>